<dbReference type="Proteomes" id="UP001175097">
    <property type="component" value="Unassembled WGS sequence"/>
</dbReference>
<protein>
    <submittedName>
        <fullName evidence="1">Uncharacterized protein</fullName>
    </submittedName>
</protein>
<organism evidence="1 2">
    <name type="scientific">Sporosarcina highlanderae</name>
    <dbReference type="NCBI Taxonomy" id="3035916"/>
    <lineage>
        <taxon>Bacteria</taxon>
        <taxon>Bacillati</taxon>
        <taxon>Bacillota</taxon>
        <taxon>Bacilli</taxon>
        <taxon>Bacillales</taxon>
        <taxon>Caryophanaceae</taxon>
        <taxon>Sporosarcina</taxon>
    </lineage>
</organism>
<reference evidence="1" key="1">
    <citation type="submission" date="2023-03" db="EMBL/GenBank/DDBJ databases">
        <title>MT1 and MT2 Draft Genomes of Novel Species.</title>
        <authorList>
            <person name="Venkateswaran K."/>
        </authorList>
    </citation>
    <scope>NUCLEOTIDE SEQUENCE</scope>
    <source>
        <strain evidence="1">F6_3S_P_2</strain>
    </source>
</reference>
<sequence length="150" mass="17627">MDFLSEQSLLYTSKAYEDIYAYFNEAFKYPYHELFILFASIGAKHNRSEDFSGRGREFRSNYLTHDQRSIAYSIILNDPDLGRNMEGFIDKEFTNKARRRLEQYAQGGASIVVEKVFRSHWDGGKLRNNYNEYDIDLLTYISQELSAVPF</sequence>
<dbReference type="RefSeq" id="WP_301242136.1">
    <property type="nucleotide sequence ID" value="NZ_JAROCC010000002.1"/>
</dbReference>
<gene>
    <name evidence="1" type="ORF">P5G49_03875</name>
</gene>
<accession>A0ABT8JNI9</accession>
<keyword evidence="2" id="KW-1185">Reference proteome</keyword>
<dbReference type="EMBL" id="JAROCC010000002">
    <property type="protein sequence ID" value="MDN4606612.1"/>
    <property type="molecule type" value="Genomic_DNA"/>
</dbReference>
<proteinExistence type="predicted"/>
<name>A0ABT8JNI9_9BACL</name>
<evidence type="ECO:0000313" key="2">
    <source>
        <dbReference type="Proteomes" id="UP001175097"/>
    </source>
</evidence>
<comment type="caution">
    <text evidence="1">The sequence shown here is derived from an EMBL/GenBank/DDBJ whole genome shotgun (WGS) entry which is preliminary data.</text>
</comment>
<evidence type="ECO:0000313" key="1">
    <source>
        <dbReference type="EMBL" id="MDN4606612.1"/>
    </source>
</evidence>